<dbReference type="Proteomes" id="UP000829196">
    <property type="component" value="Unassembled WGS sequence"/>
</dbReference>
<evidence type="ECO:0000313" key="1">
    <source>
        <dbReference type="EMBL" id="KAI0493246.1"/>
    </source>
</evidence>
<sequence>MVKFMQDAINKTCSSDGPFKCVGEVKHIVVWKLGRKNSSIAATEDLHRKLKTRQLNREK</sequence>
<evidence type="ECO:0000313" key="2">
    <source>
        <dbReference type="Proteomes" id="UP000829196"/>
    </source>
</evidence>
<organism evidence="1 2">
    <name type="scientific">Dendrobium nobile</name>
    <name type="common">Orchid</name>
    <dbReference type="NCBI Taxonomy" id="94219"/>
    <lineage>
        <taxon>Eukaryota</taxon>
        <taxon>Viridiplantae</taxon>
        <taxon>Streptophyta</taxon>
        <taxon>Embryophyta</taxon>
        <taxon>Tracheophyta</taxon>
        <taxon>Spermatophyta</taxon>
        <taxon>Magnoliopsida</taxon>
        <taxon>Liliopsida</taxon>
        <taxon>Asparagales</taxon>
        <taxon>Orchidaceae</taxon>
        <taxon>Epidendroideae</taxon>
        <taxon>Malaxideae</taxon>
        <taxon>Dendrobiinae</taxon>
        <taxon>Dendrobium</taxon>
    </lineage>
</organism>
<reference evidence="1" key="1">
    <citation type="journal article" date="2022" name="Front. Genet.">
        <title>Chromosome-Scale Assembly of the Dendrobium nobile Genome Provides Insights Into the Molecular Mechanism of the Biosynthesis of the Medicinal Active Ingredient of Dendrobium.</title>
        <authorList>
            <person name="Xu Q."/>
            <person name="Niu S.-C."/>
            <person name="Li K.-L."/>
            <person name="Zheng P.-J."/>
            <person name="Zhang X.-J."/>
            <person name="Jia Y."/>
            <person name="Liu Y."/>
            <person name="Niu Y.-X."/>
            <person name="Yu L.-H."/>
            <person name="Chen D.-F."/>
            <person name="Zhang G.-Q."/>
        </authorList>
    </citation>
    <scope>NUCLEOTIDE SEQUENCE</scope>
    <source>
        <tissue evidence="1">Leaf</tissue>
    </source>
</reference>
<proteinExistence type="predicted"/>
<name>A0A8T3A9J7_DENNO</name>
<protein>
    <submittedName>
        <fullName evidence="1">Uncharacterized protein</fullName>
    </submittedName>
</protein>
<keyword evidence="2" id="KW-1185">Reference proteome</keyword>
<gene>
    <name evidence="1" type="ORF">KFK09_027522</name>
</gene>
<dbReference type="AlphaFoldDB" id="A0A8T3A9J7"/>
<dbReference type="EMBL" id="JAGYWB010000018">
    <property type="protein sequence ID" value="KAI0493246.1"/>
    <property type="molecule type" value="Genomic_DNA"/>
</dbReference>
<comment type="caution">
    <text evidence="1">The sequence shown here is derived from an EMBL/GenBank/DDBJ whole genome shotgun (WGS) entry which is preliminary data.</text>
</comment>
<accession>A0A8T3A9J7</accession>